<gene>
    <name evidence="1" type="ORF">SAMN04490355_102019</name>
</gene>
<dbReference type="Proteomes" id="UP000199520">
    <property type="component" value="Unassembled WGS sequence"/>
</dbReference>
<reference evidence="2" key="1">
    <citation type="submission" date="2016-10" db="EMBL/GenBank/DDBJ databases">
        <authorList>
            <person name="Varghese N."/>
            <person name="Submissions S."/>
        </authorList>
    </citation>
    <scope>NUCLEOTIDE SEQUENCE [LARGE SCALE GENOMIC DNA]</scope>
    <source>
        <strain evidence="2">DSM 13327</strain>
    </source>
</reference>
<organism evidence="1 2">
    <name type="scientific">Pelosinus propionicus DSM 13327</name>
    <dbReference type="NCBI Taxonomy" id="1123291"/>
    <lineage>
        <taxon>Bacteria</taxon>
        <taxon>Bacillati</taxon>
        <taxon>Bacillota</taxon>
        <taxon>Negativicutes</taxon>
        <taxon>Selenomonadales</taxon>
        <taxon>Sporomusaceae</taxon>
        <taxon>Pelosinus</taxon>
    </lineage>
</organism>
<sequence>MTYAVIVMLFLEIKFKGYLQANSGCDTIE</sequence>
<evidence type="ECO:0000313" key="1">
    <source>
        <dbReference type="EMBL" id="SFL83091.1"/>
    </source>
</evidence>
<name>A0A1I4KWQ8_9FIRM</name>
<keyword evidence="2" id="KW-1185">Reference proteome</keyword>
<protein>
    <submittedName>
        <fullName evidence="1">Uncharacterized protein</fullName>
    </submittedName>
</protein>
<accession>A0A1I4KWQ8</accession>
<dbReference type="STRING" id="1123291.SAMN04490355_102019"/>
<evidence type="ECO:0000313" key="2">
    <source>
        <dbReference type="Proteomes" id="UP000199520"/>
    </source>
</evidence>
<proteinExistence type="predicted"/>
<dbReference type="EMBL" id="FOTS01000020">
    <property type="protein sequence ID" value="SFL83091.1"/>
    <property type="molecule type" value="Genomic_DNA"/>
</dbReference>
<dbReference type="AlphaFoldDB" id="A0A1I4KWQ8"/>